<dbReference type="GO" id="GO:0005634">
    <property type="term" value="C:nucleus"/>
    <property type="evidence" value="ECO:0007669"/>
    <property type="project" value="UniProtKB-SubCell"/>
</dbReference>
<dbReference type="InterPro" id="IPR016050">
    <property type="entry name" value="Proteasome_bsu_CS"/>
</dbReference>
<proteinExistence type="inferred from homology"/>
<evidence type="ECO:0000256" key="1">
    <source>
        <dbReference type="ARBA" id="ARBA00001198"/>
    </source>
</evidence>
<feature type="active site" description="Nucleophile" evidence="10">
    <location>
        <position position="83"/>
    </location>
</feature>
<evidence type="ECO:0000256" key="6">
    <source>
        <dbReference type="ARBA" id="ARBA00022942"/>
    </source>
</evidence>
<dbReference type="AlphaFoldDB" id="A0A8H6VWS8"/>
<dbReference type="Pfam" id="PF00227">
    <property type="entry name" value="Proteasome"/>
    <property type="match status" value="1"/>
</dbReference>
<dbReference type="PANTHER" id="PTHR32194">
    <property type="entry name" value="METALLOPROTEASE TLDD"/>
    <property type="match status" value="1"/>
</dbReference>
<evidence type="ECO:0000256" key="5">
    <source>
        <dbReference type="ARBA" id="ARBA00022801"/>
    </source>
</evidence>
<evidence type="ECO:0000313" key="12">
    <source>
        <dbReference type="EMBL" id="KAF7294781.1"/>
    </source>
</evidence>
<protein>
    <recommendedName>
        <fullName evidence="11">Proteasome subunit beta</fullName>
    </recommendedName>
</protein>
<dbReference type="PRINTS" id="PR00141">
    <property type="entry name" value="PROTEASOME"/>
</dbReference>
<keyword evidence="7" id="KW-0865">Zymogen</keyword>
<accession>A0A8H6VWS8</accession>
<evidence type="ECO:0000313" key="13">
    <source>
        <dbReference type="Proteomes" id="UP000636479"/>
    </source>
</evidence>
<keyword evidence="5" id="KW-0378">Hydrolase</keyword>
<comment type="subunit">
    <text evidence="9">The 26S proteasome consists of a 20S proteasome core and two 19S regulatory subunits. The 20S proteasome core is composed of 28 subunits that are arranged in four stacked rings, resulting in a barrel-shaped structure. The two end rings are each formed by seven alpha subunits, and the two central rings are each formed by seven beta subunits. The catalytic chamber with the active sites is on the inside of the barrel.</text>
</comment>
<comment type="catalytic activity">
    <reaction evidence="1">
        <text>Cleavage of peptide bonds with very broad specificity.</text>
        <dbReference type="EC" id="3.4.25.1"/>
    </reaction>
</comment>
<dbReference type="FunFam" id="3.60.20.10:FF:000013">
    <property type="entry name" value="Proteasome subunit beta type-5"/>
    <property type="match status" value="1"/>
</dbReference>
<keyword evidence="2 11" id="KW-0963">Cytoplasm</keyword>
<evidence type="ECO:0000256" key="10">
    <source>
        <dbReference type="PIRSR" id="PIRSR600243-1"/>
    </source>
</evidence>
<evidence type="ECO:0000256" key="3">
    <source>
        <dbReference type="ARBA" id="ARBA00022670"/>
    </source>
</evidence>
<sequence>MNTFVQRFSTTGALSEARKAKALAADDEEFSDAAWGSEAGFGNIANGVPTFAVPAVPDPSAFLRLHTDDHADPSCRIKIQHGTTTLAFRYKGGVIVAVDSRATAGSYIASGTVKKVIEINPYLLGTMAGGAADCQYWETYLGIHCRLHELRNRERISVSAASKYLSNLVYSYKGMGLSMGTMICGWDKTGPAVFYVDSDGTRLKGDLFSVGSGSTHAYGVLDQGYHWDLSDEEAQELGRRSIYAAGHRDAFSGNTCNLYHIKQDGWHFLGNFDISKMHYEGPGDVPGSFGKGYGYDIRVEGRSSANPPPAAPTTTVTA</sequence>
<reference evidence="12" key="1">
    <citation type="submission" date="2020-05" db="EMBL/GenBank/DDBJ databases">
        <title>Mycena genomes resolve the evolution of fungal bioluminescence.</title>
        <authorList>
            <person name="Tsai I.J."/>
        </authorList>
    </citation>
    <scope>NUCLEOTIDE SEQUENCE</scope>
    <source>
        <strain evidence="12">171206Taipei</strain>
    </source>
</reference>
<dbReference type="OrthoDB" id="37597at2759"/>
<dbReference type="GO" id="GO:0004298">
    <property type="term" value="F:threonine-type endopeptidase activity"/>
    <property type="evidence" value="ECO:0007669"/>
    <property type="project" value="UniProtKB-KW"/>
</dbReference>
<dbReference type="SUPFAM" id="SSF56235">
    <property type="entry name" value="N-terminal nucleophile aminohydrolases (Ntn hydrolases)"/>
    <property type="match status" value="1"/>
</dbReference>
<dbReference type="GO" id="GO:0005737">
    <property type="term" value="C:cytoplasm"/>
    <property type="evidence" value="ECO:0007669"/>
    <property type="project" value="UniProtKB-SubCell"/>
</dbReference>
<evidence type="ECO:0000256" key="9">
    <source>
        <dbReference type="ARBA" id="ARBA00026071"/>
    </source>
</evidence>
<dbReference type="Gene3D" id="3.60.20.10">
    <property type="entry name" value="Glutamine Phosphoribosylpyrophosphate, subunit 1, domain 1"/>
    <property type="match status" value="1"/>
</dbReference>
<keyword evidence="6 11" id="KW-0647">Proteasome</keyword>
<keyword evidence="4" id="KW-0888">Threonine protease</keyword>
<dbReference type="PROSITE" id="PS51476">
    <property type="entry name" value="PROTEASOME_BETA_2"/>
    <property type="match status" value="1"/>
</dbReference>
<gene>
    <name evidence="12" type="ORF">MIND_01015800</name>
</gene>
<keyword evidence="13" id="KW-1185">Reference proteome</keyword>
<dbReference type="CDD" id="cd03761">
    <property type="entry name" value="proteasome_beta_type_5"/>
    <property type="match status" value="1"/>
</dbReference>
<evidence type="ECO:0000256" key="2">
    <source>
        <dbReference type="ARBA" id="ARBA00022490"/>
    </source>
</evidence>
<dbReference type="GeneID" id="59349266"/>
<name>A0A8H6VWS8_9AGAR</name>
<comment type="caution">
    <text evidence="12">The sequence shown here is derived from an EMBL/GenBank/DDBJ whole genome shotgun (WGS) entry which is preliminary data.</text>
</comment>
<dbReference type="Proteomes" id="UP000636479">
    <property type="component" value="Unassembled WGS sequence"/>
</dbReference>
<evidence type="ECO:0000256" key="7">
    <source>
        <dbReference type="ARBA" id="ARBA00023145"/>
    </source>
</evidence>
<dbReference type="GO" id="GO:0019774">
    <property type="term" value="C:proteasome core complex, beta-subunit complex"/>
    <property type="evidence" value="ECO:0007669"/>
    <property type="project" value="UniProtKB-ARBA"/>
</dbReference>
<comment type="function">
    <text evidence="11">Component of the proteasome, a multicatalytic proteinase complex which is characterized by its ability to cleave peptides with Arg, Phe, Tyr, Leu, and Glu adjacent to the leaving group at neutral or slightly basic pH. The proteasome has an ATP-dependent proteolytic activity.</text>
</comment>
<dbReference type="GO" id="GO:0051603">
    <property type="term" value="P:proteolysis involved in protein catabolic process"/>
    <property type="evidence" value="ECO:0007669"/>
    <property type="project" value="InterPro"/>
</dbReference>
<comment type="subcellular location">
    <subcellularLocation>
        <location evidence="11">Cytoplasm</location>
    </subcellularLocation>
    <subcellularLocation>
        <location evidence="11">Nucleus</location>
    </subcellularLocation>
</comment>
<organism evidence="12 13">
    <name type="scientific">Mycena indigotica</name>
    <dbReference type="NCBI Taxonomy" id="2126181"/>
    <lineage>
        <taxon>Eukaryota</taxon>
        <taxon>Fungi</taxon>
        <taxon>Dikarya</taxon>
        <taxon>Basidiomycota</taxon>
        <taxon>Agaricomycotina</taxon>
        <taxon>Agaricomycetes</taxon>
        <taxon>Agaricomycetidae</taxon>
        <taxon>Agaricales</taxon>
        <taxon>Marasmiineae</taxon>
        <taxon>Mycenaceae</taxon>
        <taxon>Mycena</taxon>
    </lineage>
</organism>
<dbReference type="PANTHER" id="PTHR32194:SF3">
    <property type="entry name" value="PROTEASOME SUBUNIT BETA"/>
    <property type="match status" value="1"/>
</dbReference>
<dbReference type="PROSITE" id="PS00854">
    <property type="entry name" value="PROTEASOME_BETA_1"/>
    <property type="match status" value="1"/>
</dbReference>
<dbReference type="InterPro" id="IPR001353">
    <property type="entry name" value="Proteasome_sua/b"/>
</dbReference>
<comment type="similarity">
    <text evidence="11">Belongs to the peptidase T1B family.</text>
</comment>
<dbReference type="InterPro" id="IPR000243">
    <property type="entry name" value="Pept_T1A_subB"/>
</dbReference>
<keyword evidence="8 11" id="KW-0539">Nucleus</keyword>
<evidence type="ECO:0000256" key="11">
    <source>
        <dbReference type="RuleBase" id="RU004203"/>
    </source>
</evidence>
<dbReference type="InterPro" id="IPR029055">
    <property type="entry name" value="Ntn_hydrolases_N"/>
</dbReference>
<dbReference type="EMBL" id="JACAZF010000009">
    <property type="protein sequence ID" value="KAF7294781.1"/>
    <property type="molecule type" value="Genomic_DNA"/>
</dbReference>
<evidence type="ECO:0000256" key="8">
    <source>
        <dbReference type="ARBA" id="ARBA00023242"/>
    </source>
</evidence>
<evidence type="ECO:0000256" key="4">
    <source>
        <dbReference type="ARBA" id="ARBA00022698"/>
    </source>
</evidence>
<keyword evidence="3" id="KW-0645">Protease</keyword>
<dbReference type="RefSeq" id="XP_037216144.1">
    <property type="nucleotide sequence ID" value="XM_037366750.1"/>
</dbReference>
<comment type="subunit">
    <text evidence="11">Component of the proteasome complex.</text>
</comment>
<dbReference type="InterPro" id="IPR023333">
    <property type="entry name" value="Proteasome_suB-type"/>
</dbReference>